<feature type="non-terminal residue" evidence="2">
    <location>
        <position position="384"/>
    </location>
</feature>
<gene>
    <name evidence="2" type="ORF">BDV29DRAFT_179294</name>
</gene>
<dbReference type="AlphaFoldDB" id="A0A5N5WW06"/>
<dbReference type="OrthoDB" id="276388at2759"/>
<organism evidence="2 3">
    <name type="scientific">Aspergillus leporis</name>
    <dbReference type="NCBI Taxonomy" id="41062"/>
    <lineage>
        <taxon>Eukaryota</taxon>
        <taxon>Fungi</taxon>
        <taxon>Dikarya</taxon>
        <taxon>Ascomycota</taxon>
        <taxon>Pezizomycotina</taxon>
        <taxon>Eurotiomycetes</taxon>
        <taxon>Eurotiomycetidae</taxon>
        <taxon>Eurotiales</taxon>
        <taxon>Aspergillaceae</taxon>
        <taxon>Aspergillus</taxon>
        <taxon>Aspergillus subgen. Circumdati</taxon>
    </lineage>
</organism>
<feature type="compositionally biased region" description="Low complexity" evidence="1">
    <location>
        <begin position="84"/>
        <end position="100"/>
    </location>
</feature>
<dbReference type="EMBL" id="ML732274">
    <property type="protein sequence ID" value="KAB8071364.1"/>
    <property type="molecule type" value="Genomic_DNA"/>
</dbReference>
<evidence type="ECO:0000256" key="1">
    <source>
        <dbReference type="SAM" id="MobiDB-lite"/>
    </source>
</evidence>
<accession>A0A5N5WW06</accession>
<feature type="compositionally biased region" description="Polar residues" evidence="1">
    <location>
        <begin position="121"/>
        <end position="137"/>
    </location>
</feature>
<feature type="compositionally biased region" description="Pro residues" evidence="1">
    <location>
        <begin position="74"/>
        <end position="83"/>
    </location>
</feature>
<name>A0A5N5WW06_9EURO</name>
<evidence type="ECO:0000313" key="2">
    <source>
        <dbReference type="EMBL" id="KAB8071364.1"/>
    </source>
</evidence>
<proteinExistence type="predicted"/>
<dbReference type="Proteomes" id="UP000326565">
    <property type="component" value="Unassembled WGS sequence"/>
</dbReference>
<feature type="region of interest" description="Disordered" evidence="1">
    <location>
        <begin position="1"/>
        <end position="137"/>
    </location>
</feature>
<evidence type="ECO:0000313" key="3">
    <source>
        <dbReference type="Proteomes" id="UP000326565"/>
    </source>
</evidence>
<reference evidence="2 3" key="1">
    <citation type="submission" date="2019-04" db="EMBL/GenBank/DDBJ databases">
        <title>Friends and foes A comparative genomics study of 23 Aspergillus species from section Flavi.</title>
        <authorList>
            <consortium name="DOE Joint Genome Institute"/>
            <person name="Kjaerbolling I."/>
            <person name="Vesth T."/>
            <person name="Frisvad J.C."/>
            <person name="Nybo J.L."/>
            <person name="Theobald S."/>
            <person name="Kildgaard S."/>
            <person name="Isbrandt T."/>
            <person name="Kuo A."/>
            <person name="Sato A."/>
            <person name="Lyhne E.K."/>
            <person name="Kogle M.E."/>
            <person name="Wiebenga A."/>
            <person name="Kun R.S."/>
            <person name="Lubbers R.J."/>
            <person name="Makela M.R."/>
            <person name="Barry K."/>
            <person name="Chovatia M."/>
            <person name="Clum A."/>
            <person name="Daum C."/>
            <person name="Haridas S."/>
            <person name="He G."/>
            <person name="LaButti K."/>
            <person name="Lipzen A."/>
            <person name="Mondo S."/>
            <person name="Riley R."/>
            <person name="Salamov A."/>
            <person name="Simmons B.A."/>
            <person name="Magnuson J.K."/>
            <person name="Henrissat B."/>
            <person name="Mortensen U.H."/>
            <person name="Larsen T.O."/>
            <person name="Devries R.P."/>
            <person name="Grigoriev I.V."/>
            <person name="Machida M."/>
            <person name="Baker S.E."/>
            <person name="Andersen M.R."/>
        </authorList>
    </citation>
    <scope>NUCLEOTIDE SEQUENCE [LARGE SCALE GENOMIC DNA]</scope>
    <source>
        <strain evidence="2 3">CBS 151.66</strain>
    </source>
</reference>
<sequence>MSTPQPIKRKPLAFLSPQETGVLRPVTSTPTLRPTTSSGNLSTTALAPASAPTLRPTTSGGKAYPSPSYTTPYSAPPPIPSPTPSTTRLRPPLQTTTSTPNLRAHKSNPNIRNCPSAPPRSATSHPNSPTTASQGNALQKAYGEVSHFLGGLIAHPTESTRHYTILRHSHGIVFYRGSTTSIAISTFSDTPLPPDRSYWLQSRGWTGKTGMKAKALLRLTDDWLDVTPSFALRKGQVDTADERAWQRDIGKFRKKAPSKLLSHKLRETIVARIPVEAGDGYFQLNLCERGKKKVLCSSPVFRVLSTSLDPSSLRGASLTTMPLEVGAMVLGMYAQTAAQAVLNPATAKITNRLDAIKPGLAKQAAAEKAFSLSGMQERLARNGN</sequence>
<keyword evidence="3" id="KW-1185">Reference proteome</keyword>
<protein>
    <submittedName>
        <fullName evidence="2">Uncharacterized protein</fullName>
    </submittedName>
</protein>
<feature type="compositionally biased region" description="Low complexity" evidence="1">
    <location>
        <begin position="23"/>
        <end position="73"/>
    </location>
</feature>